<sequence>MNFFEQELRKIIGQSTAAADASYVGRSCFVRLNPDLRAKLTFITMGIASHYEALKMTILNRKEGEVDNTVLRFSDLLGKKQVMNPNFKSGIFPYIWDDHGSPMWYVYQLKQEDYQLLAESVDEYLQVFQPPNFAEHPGQQMY</sequence>
<gene>
    <name evidence="1" type="ORF">BEI59_30340</name>
</gene>
<dbReference type="EMBL" id="MEHA01000034">
    <property type="protein sequence ID" value="ODR43535.1"/>
    <property type="molecule type" value="Genomic_DNA"/>
</dbReference>
<protein>
    <submittedName>
        <fullName evidence="1">Uncharacterized protein</fullName>
    </submittedName>
</protein>
<comment type="caution">
    <text evidence="1">The sequence shown here is derived from an EMBL/GenBank/DDBJ whole genome shotgun (WGS) entry which is preliminary data.</text>
</comment>
<name>A0A1E3U8K6_9FIRM</name>
<dbReference type="OrthoDB" id="9807423at2"/>
<dbReference type="Proteomes" id="UP000094271">
    <property type="component" value="Unassembled WGS sequence"/>
</dbReference>
<dbReference type="RefSeq" id="WP_069432223.1">
    <property type="nucleotide sequence ID" value="NZ_MEHA01000034.1"/>
</dbReference>
<accession>A0A1E3U8K6</accession>
<evidence type="ECO:0000313" key="2">
    <source>
        <dbReference type="Proteomes" id="UP000094271"/>
    </source>
</evidence>
<evidence type="ECO:0000313" key="1">
    <source>
        <dbReference type="EMBL" id="ODR43535.1"/>
    </source>
</evidence>
<dbReference type="AlphaFoldDB" id="A0A1E3U8K6"/>
<reference evidence="1 2" key="1">
    <citation type="submission" date="2016-08" db="EMBL/GenBank/DDBJ databases">
        <authorList>
            <person name="Seilhamer J.J."/>
        </authorList>
    </citation>
    <scope>NUCLEOTIDE SEQUENCE [LARGE SCALE GENOMIC DNA]</scope>
    <source>
        <strain evidence="1 2">NML150140-1</strain>
    </source>
</reference>
<proteinExistence type="predicted"/>
<organism evidence="1 2">
    <name type="scientific">Eisenbergiella tayi</name>
    <dbReference type="NCBI Taxonomy" id="1432052"/>
    <lineage>
        <taxon>Bacteria</taxon>
        <taxon>Bacillati</taxon>
        <taxon>Bacillota</taxon>
        <taxon>Clostridia</taxon>
        <taxon>Lachnospirales</taxon>
        <taxon>Lachnospiraceae</taxon>
        <taxon>Eisenbergiella</taxon>
    </lineage>
</organism>